<proteinExistence type="predicted"/>
<feature type="non-terminal residue" evidence="1">
    <location>
        <position position="1"/>
    </location>
</feature>
<protein>
    <submittedName>
        <fullName evidence="1">Uncharacterized protein</fullName>
    </submittedName>
</protein>
<dbReference type="EMBL" id="HACA01009983">
    <property type="protein sequence ID" value="CDW27344.1"/>
    <property type="molecule type" value="Transcribed_RNA"/>
</dbReference>
<reference evidence="1" key="1">
    <citation type="submission" date="2014-05" db="EMBL/GenBank/DDBJ databases">
        <authorList>
            <person name="Chronopoulou M."/>
        </authorList>
    </citation>
    <scope>NUCLEOTIDE SEQUENCE</scope>
    <source>
        <tissue evidence="1">Whole organism</tissue>
    </source>
</reference>
<evidence type="ECO:0000313" key="1">
    <source>
        <dbReference type="EMBL" id="CDW27344.1"/>
    </source>
</evidence>
<dbReference type="AlphaFoldDB" id="A0A0K2TN48"/>
<sequence>QDLTYRNYLLLFVYSNRVTIFKFLRKRTLRHEGGVVDSMLHHDYFSSCGWPSFSEDLSKIGRLPIK</sequence>
<accession>A0A0K2TN48</accession>
<organism evidence="1">
    <name type="scientific">Lepeophtheirus salmonis</name>
    <name type="common">Salmon louse</name>
    <name type="synonym">Caligus salmonis</name>
    <dbReference type="NCBI Taxonomy" id="72036"/>
    <lineage>
        <taxon>Eukaryota</taxon>
        <taxon>Metazoa</taxon>
        <taxon>Ecdysozoa</taxon>
        <taxon>Arthropoda</taxon>
        <taxon>Crustacea</taxon>
        <taxon>Multicrustacea</taxon>
        <taxon>Hexanauplia</taxon>
        <taxon>Copepoda</taxon>
        <taxon>Siphonostomatoida</taxon>
        <taxon>Caligidae</taxon>
        <taxon>Lepeophtheirus</taxon>
    </lineage>
</organism>
<name>A0A0K2TN48_LEPSM</name>